<feature type="transmembrane region" description="Helical" evidence="6">
    <location>
        <begin position="99"/>
        <end position="121"/>
    </location>
</feature>
<dbReference type="AlphaFoldDB" id="A0A074J346"/>
<dbReference type="GO" id="GO:0055085">
    <property type="term" value="P:transmembrane transport"/>
    <property type="evidence" value="ECO:0007669"/>
    <property type="project" value="InterPro"/>
</dbReference>
<evidence type="ECO:0000256" key="2">
    <source>
        <dbReference type="ARBA" id="ARBA00022475"/>
    </source>
</evidence>
<proteinExistence type="predicted"/>
<dbReference type="EMBL" id="AUND01000034">
    <property type="protein sequence ID" value="KEO51851.1"/>
    <property type="molecule type" value="Genomic_DNA"/>
</dbReference>
<dbReference type="PANTHER" id="PTHR33529:SF2">
    <property type="entry name" value="LIPOPOLYSACCHARIDE EXPORT SYSTEM PERMEASE PROTEIN LPTG"/>
    <property type="match status" value="1"/>
</dbReference>
<evidence type="ECO:0000256" key="1">
    <source>
        <dbReference type="ARBA" id="ARBA00004651"/>
    </source>
</evidence>
<evidence type="ECO:0000313" key="7">
    <source>
        <dbReference type="EMBL" id="KEO51851.1"/>
    </source>
</evidence>
<evidence type="ECO:0000256" key="6">
    <source>
        <dbReference type="SAM" id="Phobius"/>
    </source>
</evidence>
<comment type="subcellular location">
    <subcellularLocation>
        <location evidence="1">Cell membrane</location>
        <topology evidence="1">Multi-pass membrane protein</topology>
    </subcellularLocation>
</comment>
<dbReference type="Proteomes" id="UP000027432">
    <property type="component" value="Unassembled WGS sequence"/>
</dbReference>
<keyword evidence="4 6" id="KW-1133">Transmembrane helix</keyword>
<dbReference type="PANTHER" id="PTHR33529">
    <property type="entry name" value="SLR0882 PROTEIN-RELATED"/>
    <property type="match status" value="1"/>
</dbReference>
<dbReference type="Pfam" id="PF03739">
    <property type="entry name" value="LptF_LptG"/>
    <property type="match status" value="1"/>
</dbReference>
<dbReference type="GO" id="GO:0043190">
    <property type="term" value="C:ATP-binding cassette (ABC) transporter complex"/>
    <property type="evidence" value="ECO:0007669"/>
    <property type="project" value="InterPro"/>
</dbReference>
<keyword evidence="3 6" id="KW-0812">Transmembrane</keyword>
<keyword evidence="5 6" id="KW-0472">Membrane</keyword>
<evidence type="ECO:0000256" key="5">
    <source>
        <dbReference type="ARBA" id="ARBA00023136"/>
    </source>
</evidence>
<sequence>MTIALYLARRFAKSFLVVAGSFWGILFLIDIVEEIRRFSDEGLTLVQLAVLSALNIPSTVYNILPLIVMLSAVALFIALARSSELVVIRAAGRSALRMLAAPLGVALILGLLALFVGNPLVSATSKRYESLVDHYTSGGNSTVSIGREGVWMRQSAGLGSDGKSLAQAVIHAESANGDATTLRDVTFLIFDPERGPVRRIDAKKAVLEPGQWVLTDAKDWALGASTNPERDAKAVASLTLPSDLTVARIRDSFGKPSSVPIWQLPGFIASLEEAGFSARRHIMWFQMELALPVLLVAMVMIAASFTMDHARFGGTGTKVLLALAAGLGLFFLRNIAQVLGDNGQIPILLAAWAPPVIGLMLPLARLLHREDG</sequence>
<keyword evidence="8" id="KW-1185">Reference proteome</keyword>
<dbReference type="OrthoDB" id="9798468at2"/>
<feature type="transmembrane region" description="Helical" evidence="6">
    <location>
        <begin position="60"/>
        <end position="79"/>
    </location>
</feature>
<dbReference type="InterPro" id="IPR005495">
    <property type="entry name" value="LptG/LptF_permease"/>
</dbReference>
<evidence type="ECO:0000313" key="8">
    <source>
        <dbReference type="Proteomes" id="UP000027432"/>
    </source>
</evidence>
<dbReference type="eggNOG" id="COG0795">
    <property type="taxonomic scope" value="Bacteria"/>
</dbReference>
<feature type="transmembrane region" description="Helical" evidence="6">
    <location>
        <begin position="12"/>
        <end position="32"/>
    </location>
</feature>
<keyword evidence="2" id="KW-1003">Cell membrane</keyword>
<dbReference type="InterPro" id="IPR030923">
    <property type="entry name" value="LptG"/>
</dbReference>
<feature type="transmembrane region" description="Helical" evidence="6">
    <location>
        <begin position="345"/>
        <end position="367"/>
    </location>
</feature>
<evidence type="ECO:0000256" key="4">
    <source>
        <dbReference type="ARBA" id="ARBA00022989"/>
    </source>
</evidence>
<protein>
    <recommendedName>
        <fullName evidence="9">Permease</fullName>
    </recommendedName>
</protein>
<comment type="caution">
    <text evidence="7">The sequence shown here is derived from an EMBL/GenBank/DDBJ whole genome shotgun (WGS) entry which is preliminary data.</text>
</comment>
<dbReference type="GO" id="GO:0015920">
    <property type="term" value="P:lipopolysaccharide transport"/>
    <property type="evidence" value="ECO:0007669"/>
    <property type="project" value="TreeGrafter"/>
</dbReference>
<feature type="transmembrane region" description="Helical" evidence="6">
    <location>
        <begin position="319"/>
        <end position="339"/>
    </location>
</feature>
<reference evidence="7 8" key="1">
    <citation type="submission" date="2013-07" db="EMBL/GenBank/DDBJ databases">
        <title>Thioclava pacifica DSM 10166 Genome Sequencing.</title>
        <authorList>
            <person name="Lai Q."/>
            <person name="Shao Z."/>
        </authorList>
    </citation>
    <scope>NUCLEOTIDE SEQUENCE [LARGE SCALE GENOMIC DNA]</scope>
    <source>
        <strain evidence="7 8">DSM 10166</strain>
    </source>
</reference>
<dbReference type="NCBIfam" id="TIGR04408">
    <property type="entry name" value="LptG_lptG"/>
    <property type="match status" value="1"/>
</dbReference>
<gene>
    <name evidence="7" type="ORF">TP2_10255</name>
</gene>
<organism evidence="7 8">
    <name type="scientific">Thioclava pacifica DSM 10166</name>
    <dbReference type="NCBI Taxonomy" id="1353537"/>
    <lineage>
        <taxon>Bacteria</taxon>
        <taxon>Pseudomonadati</taxon>
        <taxon>Pseudomonadota</taxon>
        <taxon>Alphaproteobacteria</taxon>
        <taxon>Rhodobacterales</taxon>
        <taxon>Paracoccaceae</taxon>
        <taxon>Thioclava</taxon>
    </lineage>
</organism>
<feature type="transmembrane region" description="Helical" evidence="6">
    <location>
        <begin position="289"/>
        <end position="307"/>
    </location>
</feature>
<dbReference type="STRING" id="1353537.TP2_10255"/>
<evidence type="ECO:0000256" key="3">
    <source>
        <dbReference type="ARBA" id="ARBA00022692"/>
    </source>
</evidence>
<accession>A0A074J346</accession>
<dbReference type="RefSeq" id="WP_038078211.1">
    <property type="nucleotide sequence ID" value="NZ_AUND01000034.1"/>
</dbReference>
<name>A0A074J346_9RHOB</name>
<evidence type="ECO:0008006" key="9">
    <source>
        <dbReference type="Google" id="ProtNLM"/>
    </source>
</evidence>